<evidence type="ECO:0000313" key="2">
    <source>
        <dbReference type="Proteomes" id="UP000466307"/>
    </source>
</evidence>
<sequence>MAQMSDKQLVKALDAAISVIDPMLDVLAGADPLGLKPHTFDSADEHTSPIARAGHVAAGVLDVADWPGTQGWSQRSMNERADWWISRLGTVNTVAVAYPGVFGAWTRFFPLSTSLGFANQAVMLIAIAREYGVTDRDQQIRLLASVLCRRELPDELTVTPPPHAPRRQTRSVVGSLWDVAQILRRADNEMGRRPQATPPFSTLSWIPILGAPTLYVGERLALCRAARTGRAWIATHPDAITVSRPLPA</sequence>
<proteinExistence type="predicted"/>
<keyword evidence="2" id="KW-1185">Reference proteome</keyword>
<organism evidence="1 2">
    <name type="scientific">Gordonia desulfuricans</name>
    <dbReference type="NCBI Taxonomy" id="89051"/>
    <lineage>
        <taxon>Bacteria</taxon>
        <taxon>Bacillati</taxon>
        <taxon>Actinomycetota</taxon>
        <taxon>Actinomycetes</taxon>
        <taxon>Mycobacteriales</taxon>
        <taxon>Gordoniaceae</taxon>
        <taxon>Gordonia</taxon>
    </lineage>
</organism>
<dbReference type="AlphaFoldDB" id="A0A7K3LUK8"/>
<protein>
    <submittedName>
        <fullName evidence="1">Uncharacterized protein</fullName>
    </submittedName>
</protein>
<name>A0A7K3LUK8_9ACTN</name>
<dbReference type="RefSeq" id="WP_053776862.1">
    <property type="nucleotide sequence ID" value="NZ_JAADZU010000082.1"/>
</dbReference>
<gene>
    <name evidence="1" type="ORF">GYA93_19640</name>
</gene>
<reference evidence="1 2" key="1">
    <citation type="submission" date="2020-01" db="EMBL/GenBank/DDBJ databases">
        <title>Investigation of new actinobacteria for the biodesulphurisation of diesel fuel.</title>
        <authorList>
            <person name="Athi Narayanan S.M."/>
        </authorList>
    </citation>
    <scope>NUCLEOTIDE SEQUENCE [LARGE SCALE GENOMIC DNA]</scope>
    <source>
        <strain evidence="1 2">213E</strain>
    </source>
</reference>
<dbReference type="EMBL" id="JAADZU010000082">
    <property type="protein sequence ID" value="NDK91766.1"/>
    <property type="molecule type" value="Genomic_DNA"/>
</dbReference>
<accession>A0A7K3LUK8</accession>
<comment type="caution">
    <text evidence="1">The sequence shown here is derived from an EMBL/GenBank/DDBJ whole genome shotgun (WGS) entry which is preliminary data.</text>
</comment>
<evidence type="ECO:0000313" key="1">
    <source>
        <dbReference type="EMBL" id="NDK91766.1"/>
    </source>
</evidence>
<dbReference type="Proteomes" id="UP000466307">
    <property type="component" value="Unassembled WGS sequence"/>
</dbReference>